<dbReference type="SUPFAM" id="SSF52540">
    <property type="entry name" value="P-loop containing nucleoside triphosphate hydrolases"/>
    <property type="match status" value="1"/>
</dbReference>
<keyword evidence="6 7" id="KW-0472">Membrane</keyword>
<dbReference type="Pfam" id="PF00664">
    <property type="entry name" value="ABC_membrane"/>
    <property type="match status" value="1"/>
</dbReference>
<sequence length="558" mass="58172">MRPLDPRLLRQARAARLYVGLTTGLGVATTALLVVQSLLLAHIVAGVATDGLSFTDVRPQVVGLGIVLALRAVLAGVQERFGHRAATAVVRQLRERLIGHAVRTPEAAGADLALLATRGLDALDGYLTRYLPQLLLASTLTPAVLVVVGWEDRLAGLTILLTLPLIPFFMALIGMATQDASDRSLLSLQRLGTQVLDLIAGLPTLRALGTAGAQRERVRAAGDAHRRATMKTLRTAFLSALALEILVTLSVALVAVGIGLRLVHGTLDLQTGLAVLLLAPEVYAPLRAVGTQFHASQDGLAAAQQAFDVLERPVAGRGTTPAPDLTRATLLFDGVTVQHPGVPVATPGNLTASVRPGEVVALTGPSGCGKSSAVAVLLGLREPTSGAVRLPGSLKLADVEPESWWNQIAWCPQHPVIVPGTLDENVRLLCPSATDAQVARAAAVTGLEDVVRTVPGGWHSRVGQGGTGLSAGQRQRLALTRLLLSEAPLVVLDEPTAHLDAGSEQAVLALLRELRSRGRTVVMVAHRPALVAAADRTIDVSGNVSPGLETGSQMGVPA</sequence>
<keyword evidence="5 7" id="KW-1133">Transmembrane helix</keyword>
<feature type="domain" description="ABC transmembrane type-1" evidence="9">
    <location>
        <begin position="21"/>
        <end position="298"/>
    </location>
</feature>
<reference evidence="11" key="1">
    <citation type="journal article" date="2019" name="Int. J. Syst. Evol. Microbiol.">
        <title>The Global Catalogue of Microorganisms (GCM) 10K type strain sequencing project: providing services to taxonomists for standard genome sequencing and annotation.</title>
        <authorList>
            <consortium name="The Broad Institute Genomics Platform"/>
            <consortium name="The Broad Institute Genome Sequencing Center for Infectious Disease"/>
            <person name="Wu L."/>
            <person name="Ma J."/>
        </authorList>
    </citation>
    <scope>NUCLEOTIDE SEQUENCE [LARGE SCALE GENOMIC DNA]</scope>
    <source>
        <strain evidence="11">JCM 16902</strain>
    </source>
</reference>
<evidence type="ECO:0000256" key="2">
    <source>
        <dbReference type="ARBA" id="ARBA00022692"/>
    </source>
</evidence>
<feature type="domain" description="ABC transporter" evidence="8">
    <location>
        <begin position="330"/>
        <end position="558"/>
    </location>
</feature>
<name>A0ABP7ASB3_9ACTN</name>
<feature type="transmembrane region" description="Helical" evidence="7">
    <location>
        <begin position="57"/>
        <end position="74"/>
    </location>
</feature>
<evidence type="ECO:0000256" key="5">
    <source>
        <dbReference type="ARBA" id="ARBA00022989"/>
    </source>
</evidence>
<dbReference type="PROSITE" id="PS50893">
    <property type="entry name" value="ABC_TRANSPORTER_2"/>
    <property type="match status" value="1"/>
</dbReference>
<dbReference type="Gene3D" id="1.20.1560.10">
    <property type="entry name" value="ABC transporter type 1, transmembrane domain"/>
    <property type="match status" value="1"/>
</dbReference>
<accession>A0ABP7ASB3</accession>
<keyword evidence="4" id="KW-0067">ATP-binding</keyword>
<keyword evidence="2 7" id="KW-0812">Transmembrane</keyword>
<evidence type="ECO:0000259" key="8">
    <source>
        <dbReference type="PROSITE" id="PS50893"/>
    </source>
</evidence>
<keyword evidence="3" id="KW-0547">Nucleotide-binding</keyword>
<dbReference type="CDD" id="cd18584">
    <property type="entry name" value="ABC_6TM_AarD_CydD"/>
    <property type="match status" value="1"/>
</dbReference>
<dbReference type="PANTHER" id="PTHR24221:SF590">
    <property type="entry name" value="COMPONENT LINKED WITH THE ASSEMBLY OF CYTOCHROME' TRANSPORT TRANSMEMBRANE ATP-BINDING PROTEIN ABC TRANSPORTER CYDD-RELATED"/>
    <property type="match status" value="1"/>
</dbReference>
<dbReference type="SMART" id="SM00382">
    <property type="entry name" value="AAA"/>
    <property type="match status" value="1"/>
</dbReference>
<dbReference type="InterPro" id="IPR014216">
    <property type="entry name" value="ABC_transptr_CydD"/>
</dbReference>
<evidence type="ECO:0000256" key="3">
    <source>
        <dbReference type="ARBA" id="ARBA00022741"/>
    </source>
</evidence>
<evidence type="ECO:0000259" key="9">
    <source>
        <dbReference type="PROSITE" id="PS50929"/>
    </source>
</evidence>
<dbReference type="InterPro" id="IPR039421">
    <property type="entry name" value="Type_1_exporter"/>
</dbReference>
<evidence type="ECO:0000256" key="7">
    <source>
        <dbReference type="SAM" id="Phobius"/>
    </source>
</evidence>
<evidence type="ECO:0008006" key="12">
    <source>
        <dbReference type="Google" id="ProtNLM"/>
    </source>
</evidence>
<evidence type="ECO:0000256" key="6">
    <source>
        <dbReference type="ARBA" id="ARBA00023136"/>
    </source>
</evidence>
<dbReference type="Pfam" id="PF00005">
    <property type="entry name" value="ABC_tran"/>
    <property type="match status" value="1"/>
</dbReference>
<dbReference type="EMBL" id="BAAAZO010000013">
    <property type="protein sequence ID" value="GAA3638971.1"/>
    <property type="molecule type" value="Genomic_DNA"/>
</dbReference>
<dbReference type="InterPro" id="IPR003593">
    <property type="entry name" value="AAA+_ATPase"/>
</dbReference>
<dbReference type="Gene3D" id="3.40.50.300">
    <property type="entry name" value="P-loop containing nucleotide triphosphate hydrolases"/>
    <property type="match status" value="1"/>
</dbReference>
<feature type="transmembrane region" description="Helical" evidence="7">
    <location>
        <begin position="156"/>
        <end position="176"/>
    </location>
</feature>
<evidence type="ECO:0000256" key="1">
    <source>
        <dbReference type="ARBA" id="ARBA00004651"/>
    </source>
</evidence>
<dbReference type="NCBIfam" id="TIGR02857">
    <property type="entry name" value="CydD"/>
    <property type="match status" value="1"/>
</dbReference>
<protein>
    <recommendedName>
        <fullName evidence="12">Thiol reductant ABC exporter subunit CydD</fullName>
    </recommendedName>
</protein>
<evidence type="ECO:0000313" key="10">
    <source>
        <dbReference type="EMBL" id="GAA3638971.1"/>
    </source>
</evidence>
<dbReference type="SUPFAM" id="SSF90123">
    <property type="entry name" value="ABC transporter transmembrane region"/>
    <property type="match status" value="1"/>
</dbReference>
<dbReference type="Proteomes" id="UP001501074">
    <property type="component" value="Unassembled WGS sequence"/>
</dbReference>
<feature type="transmembrane region" description="Helical" evidence="7">
    <location>
        <begin position="236"/>
        <end position="260"/>
    </location>
</feature>
<comment type="caution">
    <text evidence="10">The sequence shown here is derived from an EMBL/GenBank/DDBJ whole genome shotgun (WGS) entry which is preliminary data.</text>
</comment>
<evidence type="ECO:0000313" key="11">
    <source>
        <dbReference type="Proteomes" id="UP001501074"/>
    </source>
</evidence>
<feature type="transmembrane region" description="Helical" evidence="7">
    <location>
        <begin position="130"/>
        <end position="150"/>
    </location>
</feature>
<comment type="subcellular location">
    <subcellularLocation>
        <location evidence="1">Cell membrane</location>
        <topology evidence="1">Multi-pass membrane protein</topology>
    </subcellularLocation>
</comment>
<keyword evidence="11" id="KW-1185">Reference proteome</keyword>
<dbReference type="PROSITE" id="PS50929">
    <property type="entry name" value="ABC_TM1F"/>
    <property type="match status" value="1"/>
</dbReference>
<dbReference type="InterPro" id="IPR003439">
    <property type="entry name" value="ABC_transporter-like_ATP-bd"/>
</dbReference>
<dbReference type="InterPro" id="IPR027417">
    <property type="entry name" value="P-loop_NTPase"/>
</dbReference>
<dbReference type="InterPro" id="IPR036640">
    <property type="entry name" value="ABC1_TM_sf"/>
</dbReference>
<dbReference type="RefSeq" id="WP_231489406.1">
    <property type="nucleotide sequence ID" value="NZ_BAAAZO010000013.1"/>
</dbReference>
<dbReference type="InterPro" id="IPR011527">
    <property type="entry name" value="ABC1_TM_dom"/>
</dbReference>
<organism evidence="10 11">
    <name type="scientific">Kineosporia mesophila</name>
    <dbReference type="NCBI Taxonomy" id="566012"/>
    <lineage>
        <taxon>Bacteria</taxon>
        <taxon>Bacillati</taxon>
        <taxon>Actinomycetota</taxon>
        <taxon>Actinomycetes</taxon>
        <taxon>Kineosporiales</taxon>
        <taxon>Kineosporiaceae</taxon>
        <taxon>Kineosporia</taxon>
    </lineage>
</organism>
<dbReference type="PANTHER" id="PTHR24221">
    <property type="entry name" value="ATP-BINDING CASSETTE SUB-FAMILY B"/>
    <property type="match status" value="1"/>
</dbReference>
<gene>
    <name evidence="10" type="ORF">GCM10022223_67490</name>
</gene>
<evidence type="ECO:0000256" key="4">
    <source>
        <dbReference type="ARBA" id="ARBA00022840"/>
    </source>
</evidence>
<feature type="transmembrane region" description="Helical" evidence="7">
    <location>
        <begin position="21"/>
        <end position="45"/>
    </location>
</feature>
<proteinExistence type="predicted"/>